<organism evidence="1 2">
    <name type="scientific">Pluteus cervinus</name>
    <dbReference type="NCBI Taxonomy" id="181527"/>
    <lineage>
        <taxon>Eukaryota</taxon>
        <taxon>Fungi</taxon>
        <taxon>Dikarya</taxon>
        <taxon>Basidiomycota</taxon>
        <taxon>Agaricomycotina</taxon>
        <taxon>Agaricomycetes</taxon>
        <taxon>Agaricomycetidae</taxon>
        <taxon>Agaricales</taxon>
        <taxon>Pluteineae</taxon>
        <taxon>Pluteaceae</taxon>
        <taxon>Pluteus</taxon>
    </lineage>
</organism>
<name>A0ACD3ACD0_9AGAR</name>
<dbReference type="EMBL" id="ML208531">
    <property type="protein sequence ID" value="TFK63279.1"/>
    <property type="molecule type" value="Genomic_DNA"/>
</dbReference>
<feature type="non-terminal residue" evidence="1">
    <location>
        <position position="1"/>
    </location>
</feature>
<gene>
    <name evidence="1" type="ORF">BDN72DRAFT_729664</name>
</gene>
<reference evidence="1 2" key="1">
    <citation type="journal article" date="2019" name="Nat. Ecol. Evol.">
        <title>Megaphylogeny resolves global patterns of mushroom evolution.</title>
        <authorList>
            <person name="Varga T."/>
            <person name="Krizsan K."/>
            <person name="Foldi C."/>
            <person name="Dima B."/>
            <person name="Sanchez-Garcia M."/>
            <person name="Sanchez-Ramirez S."/>
            <person name="Szollosi G.J."/>
            <person name="Szarkandi J.G."/>
            <person name="Papp V."/>
            <person name="Albert L."/>
            <person name="Andreopoulos W."/>
            <person name="Angelini C."/>
            <person name="Antonin V."/>
            <person name="Barry K.W."/>
            <person name="Bougher N.L."/>
            <person name="Buchanan P."/>
            <person name="Buyck B."/>
            <person name="Bense V."/>
            <person name="Catcheside P."/>
            <person name="Chovatia M."/>
            <person name="Cooper J."/>
            <person name="Damon W."/>
            <person name="Desjardin D."/>
            <person name="Finy P."/>
            <person name="Geml J."/>
            <person name="Haridas S."/>
            <person name="Hughes K."/>
            <person name="Justo A."/>
            <person name="Karasinski D."/>
            <person name="Kautmanova I."/>
            <person name="Kiss B."/>
            <person name="Kocsube S."/>
            <person name="Kotiranta H."/>
            <person name="LaButti K.M."/>
            <person name="Lechner B.E."/>
            <person name="Liimatainen K."/>
            <person name="Lipzen A."/>
            <person name="Lukacs Z."/>
            <person name="Mihaltcheva S."/>
            <person name="Morgado L.N."/>
            <person name="Niskanen T."/>
            <person name="Noordeloos M.E."/>
            <person name="Ohm R.A."/>
            <person name="Ortiz-Santana B."/>
            <person name="Ovrebo C."/>
            <person name="Racz N."/>
            <person name="Riley R."/>
            <person name="Savchenko A."/>
            <person name="Shiryaev A."/>
            <person name="Soop K."/>
            <person name="Spirin V."/>
            <person name="Szebenyi C."/>
            <person name="Tomsovsky M."/>
            <person name="Tulloss R.E."/>
            <person name="Uehling J."/>
            <person name="Grigoriev I.V."/>
            <person name="Vagvolgyi C."/>
            <person name="Papp T."/>
            <person name="Martin F.M."/>
            <person name="Miettinen O."/>
            <person name="Hibbett D.S."/>
            <person name="Nagy L.G."/>
        </authorList>
    </citation>
    <scope>NUCLEOTIDE SEQUENCE [LARGE SCALE GENOMIC DNA]</scope>
    <source>
        <strain evidence="1 2">NL-1719</strain>
    </source>
</reference>
<proteinExistence type="predicted"/>
<feature type="non-terminal residue" evidence="1">
    <location>
        <position position="228"/>
    </location>
</feature>
<keyword evidence="2" id="KW-1185">Reference proteome</keyword>
<evidence type="ECO:0000313" key="2">
    <source>
        <dbReference type="Proteomes" id="UP000308600"/>
    </source>
</evidence>
<accession>A0ACD3ACD0</accession>
<evidence type="ECO:0000313" key="1">
    <source>
        <dbReference type="EMBL" id="TFK63279.1"/>
    </source>
</evidence>
<protein>
    <submittedName>
        <fullName evidence="1">Uncharacterized protein</fullName>
    </submittedName>
</protein>
<dbReference type="Proteomes" id="UP000308600">
    <property type="component" value="Unassembled WGS sequence"/>
</dbReference>
<sequence>LLLWIMNSLTPQEIRDRIIKKDSIFCEQLIKYLESVHTGDFHTGSQQQVLDTINDKSDPKKYPNPIHTLPSAPPTCICLQKMSHHVANCAYNKWKQHYPQVVDHIIAKSNIHKCSTNLKENGSRMKGREYKGCLDNKWGKCRARFPRTTHEKTELDFDTGSILLKKREPMINTFTPVLSYLFRCNTDVTSLKSGTALKSVILYVTNYITKSPLKTYTIFEVIKSIFEK</sequence>